<gene>
    <name evidence="1" type="ORF">HINF_LOCUS43024</name>
    <name evidence="2" type="ORF">HINF_LOCUS5209</name>
</gene>
<dbReference type="EMBL" id="CAXDID020000010">
    <property type="protein sequence ID" value="CAL5979062.1"/>
    <property type="molecule type" value="Genomic_DNA"/>
</dbReference>
<proteinExistence type="predicted"/>
<reference evidence="2 3" key="2">
    <citation type="submission" date="2024-07" db="EMBL/GenBank/DDBJ databases">
        <authorList>
            <person name="Akdeniz Z."/>
        </authorList>
    </citation>
    <scope>NUCLEOTIDE SEQUENCE [LARGE SCALE GENOMIC DNA]</scope>
</reference>
<accession>A0AA86QA55</accession>
<name>A0AA86QA55_9EUKA</name>
<reference evidence="1" key="1">
    <citation type="submission" date="2023-06" db="EMBL/GenBank/DDBJ databases">
        <authorList>
            <person name="Kurt Z."/>
        </authorList>
    </citation>
    <scope>NUCLEOTIDE SEQUENCE</scope>
</reference>
<dbReference type="EMBL" id="CATOUU010000865">
    <property type="protein sequence ID" value="CAI9955379.1"/>
    <property type="molecule type" value="Genomic_DNA"/>
</dbReference>
<evidence type="ECO:0000313" key="1">
    <source>
        <dbReference type="EMBL" id="CAI9955379.1"/>
    </source>
</evidence>
<evidence type="ECO:0000313" key="3">
    <source>
        <dbReference type="Proteomes" id="UP001642409"/>
    </source>
</evidence>
<dbReference type="Proteomes" id="UP001642409">
    <property type="component" value="Unassembled WGS sequence"/>
</dbReference>
<keyword evidence="3" id="KW-1185">Reference proteome</keyword>
<evidence type="ECO:0000313" key="2">
    <source>
        <dbReference type="EMBL" id="CAL5979062.1"/>
    </source>
</evidence>
<comment type="caution">
    <text evidence="1">The sequence shown here is derived from an EMBL/GenBank/DDBJ whole genome shotgun (WGS) entry which is preliminary data.</text>
</comment>
<sequence>MHFIYILCEAQFEYFASTQPLLNCYTTDTEAQLFPSNRTICFVLQSYNNADCAILPKGLKVTAQLSAFESLSPKYEPVGYIYDFSYASTTKICVPCMDNVCTTSNFQLSQKAHLRLESRTHYTAIACGKVSRVQSDFENCFSPDSYLEFKSNKMCYNAIFSGSCSQLTNTYTVVNATVQLPQQSFYFDNTVVDSTFTGLADRFEICFLNQMNYLNLMVGENTKASLDTFLIRNGIKFELKGETSNLGIPTTALAGYSNLDYYISETTVQLFGTITADGQTYQNFINTLVKPQYHCILDIKSNDKVLDIKLKSDMFEFADDAPTIFEATKTQIASISKYTADQLQIVVTYFALVGNDVKFSFKQQVAGACVMSCWKSVTARWLEAGITMEIEPSEHKCSFTDQLLADVLLVVDHEFTLTKNMNISVKDLKFTYDLTADQISLIQKEGAIFNGQNKDCYFDFNLGRSRFFFLRTGRHNEFIYLIIFSFGFQTIIQNRVLAETLEVNFLFRRIFTNQPVSVILRCGINFESCHDFIQELGKRACFHLKLQTIYIHLLIKPLRLNILGNFSTPYMKNQKLVMGIVKSQIQVI</sequence>
<organism evidence="1">
    <name type="scientific">Hexamita inflata</name>
    <dbReference type="NCBI Taxonomy" id="28002"/>
    <lineage>
        <taxon>Eukaryota</taxon>
        <taxon>Metamonada</taxon>
        <taxon>Diplomonadida</taxon>
        <taxon>Hexamitidae</taxon>
        <taxon>Hexamitinae</taxon>
        <taxon>Hexamita</taxon>
    </lineage>
</organism>
<protein>
    <submittedName>
        <fullName evidence="1">Uncharacterized protein</fullName>
    </submittedName>
</protein>
<dbReference type="AlphaFoldDB" id="A0AA86QA55"/>